<reference evidence="2" key="1">
    <citation type="submission" date="2021-02" db="EMBL/GenBank/DDBJ databases">
        <title>First Annotated Genome of the Yellow-green Alga Tribonema minus.</title>
        <authorList>
            <person name="Mahan K.M."/>
        </authorList>
    </citation>
    <scope>NUCLEOTIDE SEQUENCE</scope>
    <source>
        <strain evidence="2">UTEX B ZZ1240</strain>
    </source>
</reference>
<evidence type="ECO:0000313" key="3">
    <source>
        <dbReference type="Proteomes" id="UP000664859"/>
    </source>
</evidence>
<dbReference type="Proteomes" id="UP000664859">
    <property type="component" value="Unassembled WGS sequence"/>
</dbReference>
<dbReference type="PANTHER" id="PTHR31650">
    <property type="entry name" value="O-ACYLTRANSFERASE (WSD1-LIKE) FAMILY PROTEIN"/>
    <property type="match status" value="1"/>
</dbReference>
<dbReference type="GO" id="GO:0019432">
    <property type="term" value="P:triglyceride biosynthetic process"/>
    <property type="evidence" value="ECO:0007669"/>
    <property type="project" value="TreeGrafter"/>
</dbReference>
<dbReference type="InterPro" id="IPR045034">
    <property type="entry name" value="O-acyltransferase_WSD1-like"/>
</dbReference>
<accession>A0A836C8X9</accession>
<organism evidence="2 3">
    <name type="scientific">Tribonema minus</name>
    <dbReference type="NCBI Taxonomy" id="303371"/>
    <lineage>
        <taxon>Eukaryota</taxon>
        <taxon>Sar</taxon>
        <taxon>Stramenopiles</taxon>
        <taxon>Ochrophyta</taxon>
        <taxon>PX clade</taxon>
        <taxon>Xanthophyceae</taxon>
        <taxon>Tribonematales</taxon>
        <taxon>Tribonemataceae</taxon>
        <taxon>Tribonema</taxon>
    </lineage>
</organism>
<gene>
    <name evidence="2" type="ORF">JKP88DRAFT_350922</name>
</gene>
<dbReference type="InterPro" id="IPR009721">
    <property type="entry name" value="O-acyltransferase_WSD1_C"/>
</dbReference>
<dbReference type="AlphaFoldDB" id="A0A836C8X9"/>
<evidence type="ECO:0000259" key="1">
    <source>
        <dbReference type="Pfam" id="PF06974"/>
    </source>
</evidence>
<dbReference type="OrthoDB" id="619536at2759"/>
<dbReference type="GO" id="GO:0005886">
    <property type="term" value="C:plasma membrane"/>
    <property type="evidence" value="ECO:0007669"/>
    <property type="project" value="TreeGrafter"/>
</dbReference>
<dbReference type="Pfam" id="PF06974">
    <property type="entry name" value="WS_DGAT_C"/>
    <property type="match status" value="1"/>
</dbReference>
<comment type="caution">
    <text evidence="2">The sequence shown here is derived from an EMBL/GenBank/DDBJ whole genome shotgun (WGS) entry which is preliminary data.</text>
</comment>
<protein>
    <recommendedName>
        <fullName evidence="1">O-acyltransferase WSD1 C-terminal domain-containing protein</fullName>
    </recommendedName>
</protein>
<feature type="domain" description="O-acyltransferase WSD1 C-terminal" evidence="1">
    <location>
        <begin position="363"/>
        <end position="443"/>
    </location>
</feature>
<dbReference type="GO" id="GO:0008374">
    <property type="term" value="F:O-acyltransferase activity"/>
    <property type="evidence" value="ECO:0007669"/>
    <property type="project" value="InterPro"/>
</dbReference>
<dbReference type="EMBL" id="JAFCMP010000531">
    <property type="protein sequence ID" value="KAG5176964.1"/>
    <property type="molecule type" value="Genomic_DNA"/>
</dbReference>
<keyword evidence="3" id="KW-1185">Reference proteome</keyword>
<evidence type="ECO:0000313" key="2">
    <source>
        <dbReference type="EMBL" id="KAG5176964.1"/>
    </source>
</evidence>
<sequence length="454" mass="47938">MAAAASEQSGTANGISAAAAAVAASAAAADGEDDFVRFRRMSTLSGFMQHATDHGWGPIITAVMRLAAEPNTAALVADLQRLAALNPRFASAPLRHPTTRHCHWRPIPDFDVERDVLRFHALPGADPAAERALFLERSLDQGFDGARAQWEVTLLSYGAAPAVFDLVVRMNHCLGDGTTLFAQVMAVARPVGGGAAAGGAAPRPSRSPPSRRGGVAGLVQLVWGWVASAVMVACGVAKVLTIISRPGDPKCCLTVSAAQVQERKTVATAVVSLESLRRCRGKECTINDVIMACAAGALRRYLLRRGDPLMARKWRAPVLSTILLFGAPRQLAAGQALSANSFASVFVPLDLRNLPQSWFIGVLSYAMRKGTFYVSNLQGPQGRISIADVEIAHMFNFVNPSLAFVLSVMSYGGSATIAVAANTAAMPDPEAFVQDFMAEMNALEAAAGAKEKVT</sequence>
<name>A0A836C8X9_9STRA</name>
<proteinExistence type="predicted"/>
<dbReference type="PANTHER" id="PTHR31650:SF1">
    <property type="entry name" value="WAX ESTER SYNTHASE_DIACYLGLYCEROL ACYLTRANSFERASE 4-RELATED"/>
    <property type="match status" value="1"/>
</dbReference>